<keyword evidence="3" id="KW-1185">Reference proteome</keyword>
<evidence type="ECO:0000313" key="2">
    <source>
        <dbReference type="EMBL" id="VFB16401.1"/>
    </source>
</evidence>
<protein>
    <submittedName>
        <fullName evidence="2">Uncharacterized protein</fullName>
    </submittedName>
</protein>
<organism evidence="2 3">
    <name type="scientific">Urinicoccus massiliensis</name>
    <dbReference type="NCBI Taxonomy" id="1723382"/>
    <lineage>
        <taxon>Bacteria</taxon>
        <taxon>Bacillati</taxon>
        <taxon>Bacillota</taxon>
        <taxon>Tissierellia</taxon>
        <taxon>Tissierellales</taxon>
        <taxon>Peptoniphilaceae</taxon>
        <taxon>Urinicoccus</taxon>
    </lineage>
</organism>
<reference evidence="2 3" key="1">
    <citation type="submission" date="2019-02" db="EMBL/GenBank/DDBJ databases">
        <authorList>
            <consortium name="Pathogen Informatics"/>
        </authorList>
    </citation>
    <scope>NUCLEOTIDE SEQUENCE [LARGE SCALE GENOMIC DNA]</scope>
    <source>
        <strain evidence="2 3">3012STDY7089603</strain>
    </source>
</reference>
<keyword evidence="1" id="KW-0812">Transmembrane</keyword>
<gene>
    <name evidence="2" type="ORF">NCTC13150_00926</name>
</gene>
<evidence type="ECO:0000256" key="1">
    <source>
        <dbReference type="SAM" id="Phobius"/>
    </source>
</evidence>
<name>A0A8H2M7X2_9FIRM</name>
<dbReference type="EMBL" id="CAACYI010000001">
    <property type="protein sequence ID" value="VFB16401.1"/>
    <property type="molecule type" value="Genomic_DNA"/>
</dbReference>
<dbReference type="RefSeq" id="WP_131749009.1">
    <property type="nucleotide sequence ID" value="NZ_CAACYI010000001.1"/>
</dbReference>
<keyword evidence="1" id="KW-0472">Membrane</keyword>
<proteinExistence type="predicted"/>
<accession>A0A8H2M7X2</accession>
<keyword evidence="1" id="KW-1133">Transmembrane helix</keyword>
<dbReference type="AlphaFoldDB" id="A0A8H2M7X2"/>
<sequence>MRGILRIENGRFLLSSQAGNQEYFFPWDIVKQGKIRDYYQFYYHIHQFLDGHKDIQELVVFMPMKNLKTFQYPTDKLTKAEGKDLESLQEEKLSIDLEQSKKLTYRSWNKKCYVSYYPKETVDLLEKCFVDLPLQVKLTDRPLSDHSFIYTSIDIIFYQNKESFKTQSFSNGDWVECLKKEKISPERAYKFMSQRLNLENQEVLDQYYMVYFMEGISQVKKSLSQENLLEVNSETRGDLLKRFQVENIQELKFLTTTWEDGEERKAPGFKKLHVDLYKLAMSALIFFTILGMLIHYASLKRDYKKLLHAKANPMTNQVQTRIDLGPLLDFQDQRLIEYEITEKDKTFDLKAKSNSLDYLHYLKEEVAKKGYHILEDELSYEDESYCLKIKGQ</sequence>
<comment type="caution">
    <text evidence="2">The sequence shown here is derived from an EMBL/GenBank/DDBJ whole genome shotgun (WGS) entry which is preliminary data.</text>
</comment>
<feature type="transmembrane region" description="Helical" evidence="1">
    <location>
        <begin position="276"/>
        <end position="297"/>
    </location>
</feature>
<evidence type="ECO:0000313" key="3">
    <source>
        <dbReference type="Proteomes" id="UP000377798"/>
    </source>
</evidence>
<dbReference type="Proteomes" id="UP000377798">
    <property type="component" value="Unassembled WGS sequence"/>
</dbReference>